<dbReference type="InterPro" id="IPR003604">
    <property type="entry name" value="Matrin/U1-like-C_Znf_C2H2"/>
</dbReference>
<dbReference type="PROSITE" id="PS00028">
    <property type="entry name" value="ZINC_FINGER_C2H2_1"/>
    <property type="match status" value="2"/>
</dbReference>
<keyword evidence="1" id="KW-0175">Coiled coil</keyword>
<dbReference type="Gene3D" id="3.30.160.60">
    <property type="entry name" value="Classic Zinc Finger"/>
    <property type="match status" value="4"/>
</dbReference>
<keyword evidence="6" id="KW-1185">Reference proteome</keyword>
<feature type="compositionally biased region" description="Low complexity" evidence="3">
    <location>
        <begin position="441"/>
        <end position="458"/>
    </location>
</feature>
<feature type="compositionally biased region" description="Basic residues" evidence="3">
    <location>
        <begin position="584"/>
        <end position="594"/>
    </location>
</feature>
<name>A0A3Q3B866_KRYMA</name>
<sequence length="614" mass="69050">MKRLKRRSEDRVKIKQKKSATLDGVTAHASNRELGKNMEDLNVCSLLTAGSDVQSSNSGSLNTASAIGADKVINSKTDSTLVKGEKRDEDLLKGLLTDTYCHLCSSRLMFESHRLAHYEGKRHAQKVRVFLEAARAEKTTGFKRTMPSDKNRFCELCNMVFSSNVVAKSHYEGKIHAKSLRKQSLQPSDKNSQVQDHENPVQVSVPEDPTPASPPPFPPAPCGTEVDLRDPNKYCSLCVASFNNPQMALQHYNGRKHQRNQARRALLRELRDDGQQAITFMCHICGVKLNSVETYQTHLQGNKHQIREKKVSDLCTAQPKVYSTFADELADYIEAQKARGVVPRTSQVLPQEGKQEEDKEVEQEELMKRKMEETAQPLLNPTQNHQRPLPPGPGTGNPLYLGPPGPSQSSDHARPPLTLPCSGSTQFSRVPPDSEQHPGFSSAPTYSGSSNSSYSSHPSDSDDDKHRHRKRRTQRPRRDRGGKGGDVEAETEERRRKRQRRERDDDSEGRRGEPPVESEEEERRKRLKSPSKQRCKEGKSPQENFTETLQPEHVTASREETQLNVQAGNSVDQSESGYNQPSKSKSKKDKKKSKDKADTRTEEEKLWDDSILGC</sequence>
<dbReference type="Proteomes" id="UP000264800">
    <property type="component" value="Unplaced"/>
</dbReference>
<dbReference type="Pfam" id="PF12874">
    <property type="entry name" value="zf-met"/>
    <property type="match status" value="4"/>
</dbReference>
<organism evidence="5 6">
    <name type="scientific">Kryptolebias marmoratus</name>
    <name type="common">Mangrove killifish</name>
    <name type="synonym">Rivulus marmoratus</name>
    <dbReference type="NCBI Taxonomy" id="37003"/>
    <lineage>
        <taxon>Eukaryota</taxon>
        <taxon>Metazoa</taxon>
        <taxon>Chordata</taxon>
        <taxon>Craniata</taxon>
        <taxon>Vertebrata</taxon>
        <taxon>Euteleostomi</taxon>
        <taxon>Actinopterygii</taxon>
        <taxon>Neopterygii</taxon>
        <taxon>Teleostei</taxon>
        <taxon>Neoteleostei</taxon>
        <taxon>Acanthomorphata</taxon>
        <taxon>Ovalentaria</taxon>
        <taxon>Atherinomorphae</taxon>
        <taxon>Cyprinodontiformes</taxon>
        <taxon>Rivulidae</taxon>
        <taxon>Kryptolebias</taxon>
    </lineage>
</organism>
<dbReference type="SUPFAM" id="SSF57667">
    <property type="entry name" value="beta-beta-alpha zinc fingers"/>
    <property type="match status" value="4"/>
</dbReference>
<dbReference type="GeneTree" id="ENSGT00940000156888"/>
<dbReference type="GO" id="GO:0008270">
    <property type="term" value="F:zinc ion binding"/>
    <property type="evidence" value="ECO:0007669"/>
    <property type="project" value="InterPro"/>
</dbReference>
<feature type="domain" description="C2H2-type" evidence="4">
    <location>
        <begin position="282"/>
        <end position="304"/>
    </location>
</feature>
<dbReference type="Ensembl" id="ENSKMAT00000025860.1">
    <property type="protein sequence ID" value="ENSKMAP00000025540.1"/>
    <property type="gene ID" value="ENSKMAG00000018937.1"/>
</dbReference>
<dbReference type="PANTHER" id="PTHR46742:SF3">
    <property type="entry name" value="LYSINE-RICH COILED-COIL PROTEIN 1"/>
    <property type="match status" value="1"/>
</dbReference>
<feature type="domain" description="C2H2-type" evidence="4">
    <location>
        <begin position="154"/>
        <end position="176"/>
    </location>
</feature>
<dbReference type="OMA" id="ANSLMCQ"/>
<evidence type="ECO:0000256" key="1">
    <source>
        <dbReference type="ARBA" id="ARBA00023054"/>
    </source>
</evidence>
<evidence type="ECO:0000313" key="6">
    <source>
        <dbReference type="Proteomes" id="UP000264800"/>
    </source>
</evidence>
<evidence type="ECO:0000259" key="4">
    <source>
        <dbReference type="PROSITE" id="PS00028"/>
    </source>
</evidence>
<feature type="region of interest" description="Disordered" evidence="3">
    <location>
        <begin position="376"/>
        <end position="614"/>
    </location>
</feature>
<dbReference type="GO" id="GO:0003676">
    <property type="term" value="F:nucleic acid binding"/>
    <property type="evidence" value="ECO:0007669"/>
    <property type="project" value="InterPro"/>
</dbReference>
<feature type="compositionally biased region" description="Pro residues" evidence="3">
    <location>
        <begin position="208"/>
        <end position="220"/>
    </location>
</feature>
<feature type="compositionally biased region" description="Polar residues" evidence="3">
    <location>
        <begin position="562"/>
        <end position="581"/>
    </location>
</feature>
<dbReference type="SMART" id="SM00451">
    <property type="entry name" value="ZnF_U1"/>
    <property type="match status" value="4"/>
</dbReference>
<evidence type="ECO:0000256" key="3">
    <source>
        <dbReference type="SAM" id="MobiDB-lite"/>
    </source>
</evidence>
<dbReference type="InterPro" id="IPR036236">
    <property type="entry name" value="Znf_C2H2_sf"/>
</dbReference>
<reference evidence="5" key="1">
    <citation type="submission" date="2025-08" db="UniProtKB">
        <authorList>
            <consortium name="Ensembl"/>
        </authorList>
    </citation>
    <scope>IDENTIFICATION</scope>
</reference>
<dbReference type="AlphaFoldDB" id="A0A3Q3B866"/>
<reference evidence="5" key="2">
    <citation type="submission" date="2025-09" db="UniProtKB">
        <authorList>
            <consortium name="Ensembl"/>
        </authorList>
    </citation>
    <scope>IDENTIFICATION</scope>
</reference>
<accession>A0A3Q3B866</accession>
<feature type="compositionally biased region" description="Polar residues" evidence="3">
    <location>
        <begin position="182"/>
        <end position="194"/>
    </location>
</feature>
<feature type="compositionally biased region" description="Basic residues" evidence="3">
    <location>
        <begin position="466"/>
        <end position="478"/>
    </location>
</feature>
<proteinExistence type="predicted"/>
<evidence type="ECO:0000256" key="2">
    <source>
        <dbReference type="ARBA" id="ARBA00040329"/>
    </source>
</evidence>
<feature type="compositionally biased region" description="Basic and acidic residues" evidence="3">
    <location>
        <begin position="595"/>
        <end position="608"/>
    </location>
</feature>
<feature type="compositionally biased region" description="Basic and acidic residues" evidence="3">
    <location>
        <begin position="501"/>
        <end position="514"/>
    </location>
</feature>
<protein>
    <recommendedName>
        <fullName evidence="2">Lysine-rich coiled-coil protein 1</fullName>
    </recommendedName>
</protein>
<dbReference type="InterPro" id="IPR013087">
    <property type="entry name" value="Znf_C2H2_type"/>
</dbReference>
<dbReference type="SMART" id="SM00355">
    <property type="entry name" value="ZnF_C2H2"/>
    <property type="match status" value="3"/>
</dbReference>
<evidence type="ECO:0000313" key="5">
    <source>
        <dbReference type="Ensembl" id="ENSKMAP00000025540.1"/>
    </source>
</evidence>
<feature type="compositionally biased region" description="Polar residues" evidence="3">
    <location>
        <begin position="377"/>
        <end position="386"/>
    </location>
</feature>
<dbReference type="PANTHER" id="PTHR46742">
    <property type="entry name" value="LYSINE-RICH COILED-COIL PROTEIN 1"/>
    <property type="match status" value="1"/>
</dbReference>
<feature type="region of interest" description="Disordered" evidence="3">
    <location>
        <begin position="341"/>
        <end position="364"/>
    </location>
</feature>
<feature type="region of interest" description="Disordered" evidence="3">
    <location>
        <begin position="179"/>
        <end position="220"/>
    </location>
</feature>